<name>A0A1H2VGT0_9RHOB</name>
<dbReference type="PROSITE" id="PS51257">
    <property type="entry name" value="PROKAR_LIPOPROTEIN"/>
    <property type="match status" value="1"/>
</dbReference>
<accession>A0A1H2VGT0</accession>
<proteinExistence type="predicted"/>
<dbReference type="OrthoDB" id="7873321at2"/>
<dbReference type="RefSeq" id="WP_092886410.1">
    <property type="nucleotide sequence ID" value="NZ_CP061498.1"/>
</dbReference>
<feature type="transmembrane region" description="Helical" evidence="1">
    <location>
        <begin position="82"/>
        <end position="103"/>
    </location>
</feature>
<sequence length="109" mass="11953">MSRMVFWIARPITIWALHFIAVYALTSAACGPRALMMPETLRLLVSLVTLIPGLVLLVFLLRARRHFRQIPPDAPEAPLAGAAFWTTLIALLAVLMNVVPVAMLDSCTG</sequence>
<gene>
    <name evidence="2" type="ORF">SAMN04488238_10354</name>
</gene>
<dbReference type="EMBL" id="FNOM01000003">
    <property type="protein sequence ID" value="SDW67124.1"/>
    <property type="molecule type" value="Genomic_DNA"/>
</dbReference>
<evidence type="ECO:0000313" key="3">
    <source>
        <dbReference type="Proteomes" id="UP000198539"/>
    </source>
</evidence>
<protein>
    <submittedName>
        <fullName evidence="2">Uncharacterized protein</fullName>
    </submittedName>
</protein>
<reference evidence="2 3" key="1">
    <citation type="submission" date="2016-10" db="EMBL/GenBank/DDBJ databases">
        <authorList>
            <person name="de Groot N.N."/>
        </authorList>
    </citation>
    <scope>NUCLEOTIDE SEQUENCE [LARGE SCALE GENOMIC DNA]</scope>
    <source>
        <strain evidence="2 3">CGMCC 1.8894</strain>
    </source>
</reference>
<evidence type="ECO:0000256" key="1">
    <source>
        <dbReference type="SAM" id="Phobius"/>
    </source>
</evidence>
<keyword evidence="1" id="KW-0472">Membrane</keyword>
<dbReference type="STRING" id="564137.SAMN04488238_10354"/>
<dbReference type="AlphaFoldDB" id="A0A1H2VGT0"/>
<evidence type="ECO:0000313" key="2">
    <source>
        <dbReference type="EMBL" id="SDW67124.1"/>
    </source>
</evidence>
<feature type="transmembrane region" description="Helical" evidence="1">
    <location>
        <begin position="44"/>
        <end position="61"/>
    </location>
</feature>
<keyword evidence="1" id="KW-0812">Transmembrane</keyword>
<keyword evidence="3" id="KW-1185">Reference proteome</keyword>
<keyword evidence="1" id="KW-1133">Transmembrane helix</keyword>
<organism evidence="2 3">
    <name type="scientific">Roseicitreum antarcticum</name>
    <dbReference type="NCBI Taxonomy" id="564137"/>
    <lineage>
        <taxon>Bacteria</taxon>
        <taxon>Pseudomonadati</taxon>
        <taxon>Pseudomonadota</taxon>
        <taxon>Alphaproteobacteria</taxon>
        <taxon>Rhodobacterales</taxon>
        <taxon>Paracoccaceae</taxon>
        <taxon>Roseicitreum</taxon>
    </lineage>
</organism>
<dbReference type="Proteomes" id="UP000198539">
    <property type="component" value="Unassembled WGS sequence"/>
</dbReference>